<proteinExistence type="predicted"/>
<dbReference type="Proteomes" id="UP001244640">
    <property type="component" value="Unassembled WGS sequence"/>
</dbReference>
<dbReference type="EMBL" id="JAUTBA010000001">
    <property type="protein sequence ID" value="MDQ1148556.1"/>
    <property type="molecule type" value="Genomic_DNA"/>
</dbReference>
<dbReference type="InterPro" id="IPR011990">
    <property type="entry name" value="TPR-like_helical_dom_sf"/>
</dbReference>
<evidence type="ECO:0000313" key="2">
    <source>
        <dbReference type="Proteomes" id="UP001244640"/>
    </source>
</evidence>
<reference evidence="1 2" key="1">
    <citation type="submission" date="2023-07" db="EMBL/GenBank/DDBJ databases">
        <title>Functional and genomic diversity of the sorghum phyllosphere microbiome.</title>
        <authorList>
            <person name="Shade A."/>
        </authorList>
    </citation>
    <scope>NUCLEOTIDE SEQUENCE [LARGE SCALE GENOMIC DNA]</scope>
    <source>
        <strain evidence="1 2">SORGH_AS_0892</strain>
    </source>
</reference>
<accession>A0ABU0U2Q6</accession>
<comment type="caution">
    <text evidence="1">The sequence shown here is derived from an EMBL/GenBank/DDBJ whole genome shotgun (WGS) entry which is preliminary data.</text>
</comment>
<dbReference type="RefSeq" id="WP_307184576.1">
    <property type="nucleotide sequence ID" value="NZ_JAUTBA010000001.1"/>
</dbReference>
<keyword evidence="2" id="KW-1185">Reference proteome</keyword>
<dbReference type="Pfam" id="PF12771">
    <property type="entry name" value="SusD-like_2"/>
    <property type="match status" value="1"/>
</dbReference>
<dbReference type="SUPFAM" id="SSF48452">
    <property type="entry name" value="TPR-like"/>
    <property type="match status" value="1"/>
</dbReference>
<evidence type="ECO:0008006" key="3">
    <source>
        <dbReference type="Google" id="ProtNLM"/>
    </source>
</evidence>
<dbReference type="InterPro" id="IPR041662">
    <property type="entry name" value="SusD-like_2"/>
</dbReference>
<name>A0ABU0U2Q6_9SPHI</name>
<gene>
    <name evidence="1" type="ORF">QE382_000540</name>
</gene>
<evidence type="ECO:0000313" key="1">
    <source>
        <dbReference type="EMBL" id="MDQ1148556.1"/>
    </source>
</evidence>
<organism evidence="1 2">
    <name type="scientific">Sphingobacterium zeae</name>
    <dbReference type="NCBI Taxonomy" id="1776859"/>
    <lineage>
        <taxon>Bacteria</taxon>
        <taxon>Pseudomonadati</taxon>
        <taxon>Bacteroidota</taxon>
        <taxon>Sphingobacteriia</taxon>
        <taxon>Sphingobacteriales</taxon>
        <taxon>Sphingobacteriaceae</taxon>
        <taxon>Sphingobacterium</taxon>
    </lineage>
</organism>
<dbReference type="PROSITE" id="PS51257">
    <property type="entry name" value="PROKAR_LIPOPROTEIN"/>
    <property type="match status" value="1"/>
</dbReference>
<sequence>MKNFKIILIAILVVGLMQSCTKNFIETNTNPNETENAYPYQFMASAFINSVSANMSRNRSFNNELMQVTVSIGDGDGKVFRYDFRRSWADYIWGAHYSEITNFKEMYKKAMEPVTFNRSYQAIAIIGQVWLYSILTDMYGDIPYSQSNLAGDSLIVEPKFDKQEDIYFDMLQRLDSANTLLQIKATTETIDATNDPIYRGDLVKWRKFNNSLFLRLLLRVADKKSLHQDYVLDKIKTILSTEKDRYPIMASNDDSAILRWTNDGAYVSPFKSTRAQDFRAVALCSFFLDYLRDTNDPRIDIPTYGTAGINRMGIAPVSGNYVGVPSGYAAGSEDYSKMSYFYSFDQNNGVNSLQTEPITGMIMPFAELQFIKAEAVLKGWIEGNIEDHFYSGVENNIKLWIPSWTVTAKEHLEKSDREWKDNVPFAEKMEQIHFQKYQALFMADMQQWYEYRRTGHPILPKGKGLQNNGEMPARMYYPVIVQSANPTNYKLAVQQQGPDEINTKVWWQKP</sequence>
<dbReference type="Gene3D" id="1.25.40.390">
    <property type="match status" value="1"/>
</dbReference>
<protein>
    <recommendedName>
        <fullName evidence="3">Starch-binding associating with outer membrane</fullName>
    </recommendedName>
</protein>